<dbReference type="InterPro" id="IPR000757">
    <property type="entry name" value="Beta-glucanase-like"/>
</dbReference>
<gene>
    <name evidence="4" type="ORF">BFAG_04119</name>
</gene>
<protein>
    <submittedName>
        <fullName evidence="4">Glycosyl hydrolase family 16</fullName>
    </submittedName>
</protein>
<feature type="transmembrane region" description="Helical" evidence="2">
    <location>
        <begin position="22"/>
        <end position="39"/>
    </location>
</feature>
<dbReference type="Pfam" id="PF00722">
    <property type="entry name" value="Glyco_hydro_16"/>
    <property type="match status" value="1"/>
</dbReference>
<accession>A0ABN0BRA6</accession>
<organism evidence="4 5">
    <name type="scientific">Bacteroides fragilis 3_1_12</name>
    <dbReference type="NCBI Taxonomy" id="457424"/>
    <lineage>
        <taxon>Bacteria</taxon>
        <taxon>Pseudomonadati</taxon>
        <taxon>Bacteroidota</taxon>
        <taxon>Bacteroidia</taxon>
        <taxon>Bacteroidales</taxon>
        <taxon>Bacteroidaceae</taxon>
        <taxon>Bacteroides</taxon>
    </lineage>
</organism>
<dbReference type="PROSITE" id="PS51762">
    <property type="entry name" value="GH16_2"/>
    <property type="match status" value="1"/>
</dbReference>
<keyword evidence="2" id="KW-1133">Transmembrane helix</keyword>
<proteinExistence type="inferred from homology"/>
<dbReference type="Proteomes" id="UP000005101">
    <property type="component" value="Unassembled WGS sequence"/>
</dbReference>
<sequence>MTCFIEKIEFIIFSKYNYMRRILYYLLFIAGGIATHVCAGEKVKVGSSTLDNVLFVDGFDGSSVVPDTAVWKLCTYAHNAWSQHFKAVDGYENVRVENGYLKLRACKDNGIYKNGGVFSKIGFPCDTRLEVKARLTGLVRGGFPAIWQMPIGAPEWPRGGEIDLMEWVQGTPMQIYQTVHTYYINGESGSAGVTNKNPDKNFDVTEDHIYAVERTEKELVFYVDGKETWRYENQYLDKEKLQYPFCEYTFNIILNFSLGGDLNGRVTWPGEIHDEDLPGEMWVDWVRVVSLNNNKQSDTTNQ</sequence>
<dbReference type="PANTHER" id="PTHR10963:SF55">
    <property type="entry name" value="GLYCOSIDE HYDROLASE FAMILY 16 PROTEIN"/>
    <property type="match status" value="1"/>
</dbReference>
<evidence type="ECO:0000259" key="3">
    <source>
        <dbReference type="PROSITE" id="PS51762"/>
    </source>
</evidence>
<name>A0ABN0BRA6_BACFG</name>
<feature type="domain" description="GH16" evidence="3">
    <location>
        <begin position="43"/>
        <end position="294"/>
    </location>
</feature>
<dbReference type="Gene3D" id="2.60.120.200">
    <property type="match status" value="1"/>
</dbReference>
<evidence type="ECO:0000256" key="2">
    <source>
        <dbReference type="SAM" id="Phobius"/>
    </source>
</evidence>
<keyword evidence="2" id="KW-0812">Transmembrane</keyword>
<dbReference type="InterPro" id="IPR050546">
    <property type="entry name" value="Glycosyl_Hydrlase_16"/>
</dbReference>
<dbReference type="EMBL" id="EQ973217">
    <property type="protein sequence ID" value="EFR55421.1"/>
    <property type="molecule type" value="Genomic_DNA"/>
</dbReference>
<comment type="similarity">
    <text evidence="1">Belongs to the glycosyl hydrolase 16 family.</text>
</comment>
<dbReference type="CDD" id="cd08023">
    <property type="entry name" value="GH16_laminarinase_like"/>
    <property type="match status" value="1"/>
</dbReference>
<dbReference type="GO" id="GO:0016787">
    <property type="term" value="F:hydrolase activity"/>
    <property type="evidence" value="ECO:0007669"/>
    <property type="project" value="UniProtKB-KW"/>
</dbReference>
<keyword evidence="2" id="KW-0472">Membrane</keyword>
<dbReference type="PANTHER" id="PTHR10963">
    <property type="entry name" value="GLYCOSYL HYDROLASE-RELATED"/>
    <property type="match status" value="1"/>
</dbReference>
<dbReference type="SUPFAM" id="SSF49899">
    <property type="entry name" value="Concanavalin A-like lectins/glucanases"/>
    <property type="match status" value="1"/>
</dbReference>
<evidence type="ECO:0000313" key="5">
    <source>
        <dbReference type="Proteomes" id="UP000005101"/>
    </source>
</evidence>
<evidence type="ECO:0000313" key="4">
    <source>
        <dbReference type="EMBL" id="EFR55421.1"/>
    </source>
</evidence>
<keyword evidence="4" id="KW-0378">Hydrolase</keyword>
<reference evidence="4 5" key="1">
    <citation type="submission" date="2008-12" db="EMBL/GenBank/DDBJ databases">
        <title>Annotation of Bacteroides fragilis strain 3_1_12.</title>
        <authorList>
            <consortium name="The Broad Institute Genome Sequencing Platform"/>
            <person name="Ward D."/>
            <person name="Young S.K."/>
            <person name="Kodira C.D."/>
            <person name="Zeng Q."/>
            <person name="Koehrsen M."/>
            <person name="Alvarado L."/>
            <person name="Berlin A."/>
            <person name="Borenstein D."/>
            <person name="Chen Z."/>
            <person name="Engels R."/>
            <person name="Freedman E."/>
            <person name="Gellesch M."/>
            <person name="Goldberg J."/>
            <person name="Griggs A."/>
            <person name="Gujja S."/>
            <person name="Heiman D."/>
            <person name="Hepburn T."/>
            <person name="Howarth C."/>
            <person name="Jen D."/>
            <person name="Larson L."/>
            <person name="Lewis B."/>
            <person name="Mehta T."/>
            <person name="Park D."/>
            <person name="Pearson M."/>
            <person name="Roberts A."/>
            <person name="Saif S."/>
            <person name="Shea T."/>
            <person name="Shenoy N."/>
            <person name="Sisk P."/>
            <person name="Stolte C."/>
            <person name="Sykes S."/>
            <person name="Walk T."/>
            <person name="White J."/>
            <person name="Yandava C."/>
            <person name="Allen-Vercoe E."/>
            <person name="Strauss J."/>
            <person name="Ambrose C."/>
            <person name="Lander E."/>
            <person name="Nusbaum C."/>
            <person name="Galagan J."/>
            <person name="Birren B."/>
        </authorList>
    </citation>
    <scope>NUCLEOTIDE SEQUENCE [LARGE SCALE GENOMIC DNA]</scope>
    <source>
        <strain evidence="4 5">3_1_12</strain>
    </source>
</reference>
<dbReference type="InterPro" id="IPR013320">
    <property type="entry name" value="ConA-like_dom_sf"/>
</dbReference>
<evidence type="ECO:0000256" key="1">
    <source>
        <dbReference type="ARBA" id="ARBA00006865"/>
    </source>
</evidence>
<keyword evidence="5" id="KW-1185">Reference proteome</keyword>